<reference evidence="2 3" key="1">
    <citation type="submission" date="2018-01" db="EMBL/GenBank/DDBJ databases">
        <title>Species boundaries and ecological features among Paraburkholderia terrae DSMZ17804T, P. hospita DSMZ17164T and P. caribensis DSMZ13236T.</title>
        <authorList>
            <person name="Pratama A.A."/>
        </authorList>
    </citation>
    <scope>NUCLEOTIDE SEQUENCE [LARGE SCALE GENOMIC DNA]</scope>
    <source>
        <strain evidence="2 3">DSM 17804</strain>
    </source>
</reference>
<feature type="compositionally biased region" description="Basic and acidic residues" evidence="1">
    <location>
        <begin position="40"/>
        <end position="77"/>
    </location>
</feature>
<protein>
    <submittedName>
        <fullName evidence="2">Uncharacterized protein</fullName>
    </submittedName>
</protein>
<feature type="region of interest" description="Disordered" evidence="1">
    <location>
        <begin position="1"/>
        <end position="103"/>
    </location>
</feature>
<evidence type="ECO:0000256" key="1">
    <source>
        <dbReference type="SAM" id="MobiDB-lite"/>
    </source>
</evidence>
<feature type="compositionally biased region" description="Polar residues" evidence="1">
    <location>
        <begin position="81"/>
        <end position="93"/>
    </location>
</feature>
<dbReference type="AlphaFoldDB" id="A0A2I8F386"/>
<dbReference type="RefSeq" id="WP_081921213.1">
    <property type="nucleotide sequence ID" value="NZ_CP026114.1"/>
</dbReference>
<dbReference type="KEGG" id="pter:C2L65_42130"/>
<dbReference type="OrthoDB" id="8852824at2"/>
<organism evidence="2 3">
    <name type="scientific">Paraburkholderia terrae</name>
    <dbReference type="NCBI Taxonomy" id="311230"/>
    <lineage>
        <taxon>Bacteria</taxon>
        <taxon>Pseudomonadati</taxon>
        <taxon>Pseudomonadota</taxon>
        <taxon>Betaproteobacteria</taxon>
        <taxon>Burkholderiales</taxon>
        <taxon>Burkholderiaceae</taxon>
        <taxon>Paraburkholderia</taxon>
    </lineage>
</organism>
<gene>
    <name evidence="2" type="ORF">C2L65_42130</name>
</gene>
<name>A0A2I8F386_9BURK</name>
<dbReference type="EMBL" id="CP026114">
    <property type="protein sequence ID" value="AUT66327.1"/>
    <property type="molecule type" value="Genomic_DNA"/>
</dbReference>
<dbReference type="Proteomes" id="UP000243502">
    <property type="component" value="Chromosome 4"/>
</dbReference>
<proteinExistence type="predicted"/>
<evidence type="ECO:0000313" key="3">
    <source>
        <dbReference type="Proteomes" id="UP000243502"/>
    </source>
</evidence>
<evidence type="ECO:0000313" key="2">
    <source>
        <dbReference type="EMBL" id="AUT66327.1"/>
    </source>
</evidence>
<accession>A0A2I8F386</accession>
<sequence>MKFAERKHAANAVSSDAPDRRTATRAENVQENNVPLPLPHETDQSAESQHEEGTREVGRQAHQDLSRGLTDTDRRGGDAYQQRTQNDANADTQSPRHEVTRKC</sequence>
<feature type="compositionally biased region" description="Basic and acidic residues" evidence="1">
    <location>
        <begin position="94"/>
        <end position="103"/>
    </location>
</feature>